<accession>A0A0F8Z8R4</accession>
<dbReference type="SUPFAM" id="SSF63992">
    <property type="entry name" value="Dipeptide transport protein"/>
    <property type="match status" value="1"/>
</dbReference>
<name>A0A0F8Z8R4_9ZZZZ</name>
<proteinExistence type="predicted"/>
<dbReference type="Gene3D" id="3.40.50.10780">
    <property type="entry name" value="Dipeptide transport protein"/>
    <property type="match status" value="1"/>
</dbReference>
<dbReference type="EMBL" id="LAZR01052712">
    <property type="protein sequence ID" value="KKK82355.1"/>
    <property type="molecule type" value="Genomic_DNA"/>
</dbReference>
<dbReference type="InterPro" id="IPR007035">
    <property type="entry name" value="Peptidase_M55"/>
</dbReference>
<dbReference type="InterPro" id="IPR036177">
    <property type="entry name" value="Peptidase_M55_sf"/>
</dbReference>
<comment type="caution">
    <text evidence="1">The sequence shown here is derived from an EMBL/GenBank/DDBJ whole genome shotgun (WGS) entry which is preliminary data.</text>
</comment>
<dbReference type="AlphaFoldDB" id="A0A0F8Z8R4"/>
<feature type="non-terminal residue" evidence="1">
    <location>
        <position position="1"/>
    </location>
</feature>
<gene>
    <name evidence="1" type="ORF">LCGC14_2804240</name>
</gene>
<evidence type="ECO:0000313" key="1">
    <source>
        <dbReference type="EMBL" id="KKK82355.1"/>
    </source>
</evidence>
<dbReference type="Pfam" id="PF04951">
    <property type="entry name" value="Peptidase_M55"/>
    <property type="match status" value="1"/>
</dbReference>
<dbReference type="InterPro" id="IPR027476">
    <property type="entry name" value="DppA_N"/>
</dbReference>
<organism evidence="1">
    <name type="scientific">marine sediment metagenome</name>
    <dbReference type="NCBI Taxonomy" id="412755"/>
    <lineage>
        <taxon>unclassified sequences</taxon>
        <taxon>metagenomes</taxon>
        <taxon>ecological metagenomes</taxon>
    </lineage>
</organism>
<sequence>KKNFDSSSGSAVSPYDGNRWYGMKSGYMYVDDDNGPFSGYLTRKTVAVKEGVSRSAARCIPLEEAREMIEETSGAAVRQASDFKPFVFDPSVTVKVVFTNPSHADTLEHLDNVTRIDGCTITFGAEDFVRAFEWFSAMHFLSPAVR</sequence>
<reference evidence="1" key="1">
    <citation type="journal article" date="2015" name="Nature">
        <title>Complex archaea that bridge the gap between prokaryotes and eukaryotes.</title>
        <authorList>
            <person name="Spang A."/>
            <person name="Saw J.H."/>
            <person name="Jorgensen S.L."/>
            <person name="Zaremba-Niedzwiedzka K."/>
            <person name="Martijn J."/>
            <person name="Lind A.E."/>
            <person name="van Eijk R."/>
            <person name="Schleper C."/>
            <person name="Guy L."/>
            <person name="Ettema T.J."/>
        </authorList>
    </citation>
    <scope>NUCLEOTIDE SEQUENCE</scope>
</reference>
<protein>
    <submittedName>
        <fullName evidence="1">Uncharacterized protein</fullName>
    </submittedName>
</protein>